<dbReference type="Proteomes" id="UP001155220">
    <property type="component" value="Unassembled WGS sequence"/>
</dbReference>
<feature type="transmembrane region" description="Helical" evidence="7">
    <location>
        <begin position="234"/>
        <end position="252"/>
    </location>
</feature>
<evidence type="ECO:0000256" key="7">
    <source>
        <dbReference type="RuleBase" id="RU369079"/>
    </source>
</evidence>
<dbReference type="InterPro" id="IPR004681">
    <property type="entry name" value="TRAP_DctM"/>
</dbReference>
<proteinExistence type="inferred from homology"/>
<feature type="transmembrane region" description="Helical" evidence="7">
    <location>
        <begin position="96"/>
        <end position="125"/>
    </location>
</feature>
<comment type="caution">
    <text evidence="7">Lacks conserved residue(s) required for the propagation of feature annotation.</text>
</comment>
<comment type="similarity">
    <text evidence="7">Belongs to the TRAP transporter large permease family.</text>
</comment>
<dbReference type="RefSeq" id="WP_253964648.1">
    <property type="nucleotide sequence ID" value="NZ_JALHBS010000069.1"/>
</dbReference>
<dbReference type="GO" id="GO:0022857">
    <property type="term" value="F:transmembrane transporter activity"/>
    <property type="evidence" value="ECO:0007669"/>
    <property type="project" value="UniProtKB-UniRule"/>
</dbReference>
<sequence length="441" mass="45943">MTTLTIGFLLIGALVLLVLLGMEIAIALFAAGFAGIWIIRENFELAMRLLSLAAYSGVSDFLFATIPLFVLMGLIVSVSDVGKDTFQVAETLLRRLLGGLGIATVAANTVFAAVTGVSIASAAVFTKIAVPEMRRHGYTAGFSAGTVAGSSILGMLIPPSLLMIIYGVLAEVSIGAMFIAGIIPGIVLALGFVAAILLMARFRPASVFTDPAHAKERRGEAETVLTIGEMTLKLVPILALVVLVLGGLYTGFFTPTEAGGVGAFGALVIALVRRKLDRAKMWQVLKQTGVVSVSILVLLIAAGFYSRMLAVAGIPNAIGELVAAGGLGAWGFILLYVIIVLLMGMILDSTSILLILVPIAAPIAKTFGFDLIQFGVVTVLAVEIGLLTPPFGISVFTVHTTLDDPDVGVETIFLGAMPYIVVMLLTLLSVATVPALTLALV</sequence>
<dbReference type="GO" id="GO:0005886">
    <property type="term" value="C:plasma membrane"/>
    <property type="evidence" value="ECO:0007669"/>
    <property type="project" value="UniProtKB-SubCell"/>
</dbReference>
<protein>
    <recommendedName>
        <fullName evidence="7">TRAP transporter large permease protein</fullName>
    </recommendedName>
</protein>
<dbReference type="AlphaFoldDB" id="A0A9X2KFW5"/>
<keyword evidence="5 7" id="KW-1133">Transmembrane helix</keyword>
<evidence type="ECO:0000256" key="4">
    <source>
        <dbReference type="ARBA" id="ARBA00022692"/>
    </source>
</evidence>
<evidence type="ECO:0000256" key="5">
    <source>
        <dbReference type="ARBA" id="ARBA00022989"/>
    </source>
</evidence>
<dbReference type="InterPro" id="IPR010656">
    <property type="entry name" value="DctM"/>
</dbReference>
<feature type="domain" description="TRAP C4-dicarboxylate transport system permease DctM subunit" evidence="8">
    <location>
        <begin position="12"/>
        <end position="436"/>
    </location>
</feature>
<evidence type="ECO:0000256" key="6">
    <source>
        <dbReference type="ARBA" id="ARBA00023136"/>
    </source>
</evidence>
<dbReference type="PANTHER" id="PTHR33362:SF5">
    <property type="entry name" value="C4-DICARBOXYLATE TRAP TRANSPORTER LARGE PERMEASE PROTEIN DCTM"/>
    <property type="match status" value="1"/>
</dbReference>
<keyword evidence="4 7" id="KW-0812">Transmembrane</keyword>
<accession>A0A9X2KFW5</accession>
<dbReference type="PIRSF" id="PIRSF006066">
    <property type="entry name" value="HI0050"/>
    <property type="match status" value="1"/>
</dbReference>
<comment type="caution">
    <text evidence="9">The sequence shown here is derived from an EMBL/GenBank/DDBJ whole genome shotgun (WGS) entry which is preliminary data.</text>
</comment>
<feature type="transmembrane region" description="Helical" evidence="7">
    <location>
        <begin position="6"/>
        <end position="39"/>
    </location>
</feature>
<keyword evidence="2" id="KW-1003">Cell membrane</keyword>
<comment type="subcellular location">
    <subcellularLocation>
        <location evidence="1 7">Cell inner membrane</location>
        <topology evidence="1 7">Multi-pass membrane protein</topology>
    </subcellularLocation>
</comment>
<reference evidence="9" key="1">
    <citation type="submission" date="2022-03" db="EMBL/GenBank/DDBJ databases">
        <title>Aurantimonas Liuensis sp. Nov., isolated from the hadal seawater of the Mariana Trench.</title>
        <authorList>
            <person name="Liu R."/>
        </authorList>
    </citation>
    <scope>NUCLEOTIDE SEQUENCE</scope>
    <source>
        <strain evidence="9">LRZ36</strain>
    </source>
</reference>
<keyword evidence="3 7" id="KW-0997">Cell inner membrane</keyword>
<name>A0A9X2KFW5_9HYPH</name>
<feature type="transmembrane region" description="Helical" evidence="7">
    <location>
        <begin position="371"/>
        <end position="396"/>
    </location>
</feature>
<keyword evidence="7" id="KW-0813">Transport</keyword>
<feature type="transmembrane region" description="Helical" evidence="7">
    <location>
        <begin position="416"/>
        <end position="440"/>
    </location>
</feature>
<evidence type="ECO:0000256" key="1">
    <source>
        <dbReference type="ARBA" id="ARBA00004429"/>
    </source>
</evidence>
<dbReference type="NCBIfam" id="TIGR00786">
    <property type="entry name" value="dctM"/>
    <property type="match status" value="1"/>
</dbReference>
<evidence type="ECO:0000256" key="3">
    <source>
        <dbReference type="ARBA" id="ARBA00022519"/>
    </source>
</evidence>
<dbReference type="Pfam" id="PF06808">
    <property type="entry name" value="DctM"/>
    <property type="match status" value="1"/>
</dbReference>
<gene>
    <name evidence="9" type="ORF">MJ956_11755</name>
</gene>
<feature type="transmembrane region" description="Helical" evidence="7">
    <location>
        <begin position="51"/>
        <end position="76"/>
    </location>
</feature>
<dbReference type="PANTHER" id="PTHR33362">
    <property type="entry name" value="SIALIC ACID TRAP TRANSPORTER PERMEASE PROTEIN SIAT-RELATED"/>
    <property type="match status" value="1"/>
</dbReference>
<feature type="transmembrane region" description="Helical" evidence="7">
    <location>
        <begin position="137"/>
        <end position="168"/>
    </location>
</feature>
<evidence type="ECO:0000313" key="9">
    <source>
        <dbReference type="EMBL" id="MCP3055811.1"/>
    </source>
</evidence>
<organism evidence="9 10">
    <name type="scientific">Aurantimonas marianensis</name>
    <dbReference type="NCBI Taxonomy" id="2920428"/>
    <lineage>
        <taxon>Bacteria</taxon>
        <taxon>Pseudomonadati</taxon>
        <taxon>Pseudomonadota</taxon>
        <taxon>Alphaproteobacteria</taxon>
        <taxon>Hyphomicrobiales</taxon>
        <taxon>Aurantimonadaceae</taxon>
        <taxon>Aurantimonas</taxon>
    </lineage>
</organism>
<feature type="transmembrane region" description="Helical" evidence="7">
    <location>
        <begin position="330"/>
        <end position="359"/>
    </location>
</feature>
<comment type="subunit">
    <text evidence="7">The complex comprises the extracytoplasmic solute receptor protein and the two transmembrane proteins.</text>
</comment>
<feature type="transmembrane region" description="Helical" evidence="7">
    <location>
        <begin position="174"/>
        <end position="198"/>
    </location>
</feature>
<feature type="transmembrane region" description="Helical" evidence="7">
    <location>
        <begin position="288"/>
        <end position="310"/>
    </location>
</feature>
<evidence type="ECO:0000313" key="10">
    <source>
        <dbReference type="Proteomes" id="UP001155220"/>
    </source>
</evidence>
<evidence type="ECO:0000259" key="8">
    <source>
        <dbReference type="Pfam" id="PF06808"/>
    </source>
</evidence>
<comment type="function">
    <text evidence="7">Part of the tripartite ATP-independent periplasmic (TRAP) transport system.</text>
</comment>
<keyword evidence="6 7" id="KW-0472">Membrane</keyword>
<keyword evidence="10" id="KW-1185">Reference proteome</keyword>
<evidence type="ECO:0000256" key="2">
    <source>
        <dbReference type="ARBA" id="ARBA00022475"/>
    </source>
</evidence>
<dbReference type="EMBL" id="JALHBS010000069">
    <property type="protein sequence ID" value="MCP3055811.1"/>
    <property type="molecule type" value="Genomic_DNA"/>
</dbReference>